<keyword evidence="2" id="KW-1185">Reference proteome</keyword>
<dbReference type="AlphaFoldDB" id="A0A4Y2GE05"/>
<proteinExistence type="predicted"/>
<accession>A0A4Y2GE05</accession>
<evidence type="ECO:0000313" key="1">
    <source>
        <dbReference type="EMBL" id="GBM50828.1"/>
    </source>
</evidence>
<dbReference type="EMBL" id="BGPR01001312">
    <property type="protein sequence ID" value="GBM50828.1"/>
    <property type="molecule type" value="Genomic_DNA"/>
</dbReference>
<comment type="caution">
    <text evidence="1">The sequence shown here is derived from an EMBL/GenBank/DDBJ whole genome shotgun (WGS) entry which is preliminary data.</text>
</comment>
<gene>
    <name evidence="1" type="ORF">AVEN_140939_1</name>
</gene>
<evidence type="ECO:0000313" key="2">
    <source>
        <dbReference type="Proteomes" id="UP000499080"/>
    </source>
</evidence>
<protein>
    <submittedName>
        <fullName evidence="1">Uncharacterized protein</fullName>
    </submittedName>
</protein>
<dbReference type="Proteomes" id="UP000499080">
    <property type="component" value="Unassembled WGS sequence"/>
</dbReference>
<reference evidence="1 2" key="1">
    <citation type="journal article" date="2019" name="Sci. Rep.">
        <title>Orb-weaving spider Araneus ventricosus genome elucidates the spidroin gene catalogue.</title>
        <authorList>
            <person name="Kono N."/>
            <person name="Nakamura H."/>
            <person name="Ohtoshi R."/>
            <person name="Moran D.A.P."/>
            <person name="Shinohara A."/>
            <person name="Yoshida Y."/>
            <person name="Fujiwara M."/>
            <person name="Mori M."/>
            <person name="Tomita M."/>
            <person name="Arakawa K."/>
        </authorList>
    </citation>
    <scope>NUCLEOTIDE SEQUENCE [LARGE SCALE GENOMIC DNA]</scope>
</reference>
<sequence>MQCLLVTQIHHSCSITSSSDIEGLAFRHRGSTSWIYDSDGSPICCERVSNSFSAWRYVVCSAKRIVQGILERNPSGERVLIVVEPLSSCSDEIENDVSQAQLIISMV</sequence>
<organism evidence="1 2">
    <name type="scientific">Araneus ventricosus</name>
    <name type="common">Orbweaver spider</name>
    <name type="synonym">Epeira ventricosa</name>
    <dbReference type="NCBI Taxonomy" id="182803"/>
    <lineage>
        <taxon>Eukaryota</taxon>
        <taxon>Metazoa</taxon>
        <taxon>Ecdysozoa</taxon>
        <taxon>Arthropoda</taxon>
        <taxon>Chelicerata</taxon>
        <taxon>Arachnida</taxon>
        <taxon>Araneae</taxon>
        <taxon>Araneomorphae</taxon>
        <taxon>Entelegynae</taxon>
        <taxon>Araneoidea</taxon>
        <taxon>Araneidae</taxon>
        <taxon>Araneus</taxon>
    </lineage>
</organism>
<name>A0A4Y2GE05_ARAVE</name>